<protein>
    <submittedName>
        <fullName evidence="3">Uncharacterized protein LOC114444904</fullName>
    </submittedName>
</protein>
<dbReference type="AlphaFoldDB" id="A0A6P7JFC5"/>
<dbReference type="GeneID" id="114444904"/>
<accession>A0A6P7JFC5</accession>
<evidence type="ECO:0000313" key="3">
    <source>
        <dbReference type="RefSeq" id="XP_028275597.1"/>
    </source>
</evidence>
<sequence>MGSKVSVEVGPPEGPIVDIMSRKYGDKSLKYLNVWTTEFGFPVGGSLSSKNISMLEGKLKQKEQEMKRKKKISVKKLEIVESQKECLLMWKAESEMRNRKIMQKQLPFSREKTETNENLTSQTQRTPDSQVSSSLFPQLAALKLDPDLNGNPPLHLSAPPPYNSAIPERRGGPTAPQQHTNPGAHPDVPVSPQPFATTPSPPIAHRLCHPNQNAAFNMPMVEVSGPEGADTDPFRPWTSADITAASQHLPNPTISGKMFAEQFLTFCQEFKPTMNELKRLLITKMKPTDWQKIAGKFPTADLRCKHIDWEDESNAQYRDAVRHLCNAFTQVFPVKVNMEKITACRQKDDANPDEYLTLLCSADSFSELSPPSGGVVFRR</sequence>
<evidence type="ECO:0000313" key="2">
    <source>
        <dbReference type="Proteomes" id="UP000515145"/>
    </source>
</evidence>
<dbReference type="RefSeq" id="XP_028275597.1">
    <property type="nucleotide sequence ID" value="XM_028419796.1"/>
</dbReference>
<dbReference type="InParanoid" id="A0A6P7JFC5"/>
<name>A0A6P7JFC5_9TELE</name>
<dbReference type="OrthoDB" id="8960550at2759"/>
<feature type="compositionally biased region" description="Polar residues" evidence="1">
    <location>
        <begin position="116"/>
        <end position="136"/>
    </location>
</feature>
<evidence type="ECO:0000256" key="1">
    <source>
        <dbReference type="SAM" id="MobiDB-lite"/>
    </source>
</evidence>
<keyword evidence="2" id="KW-1185">Reference proteome</keyword>
<gene>
    <name evidence="3" type="primary">LOC114444904</name>
</gene>
<proteinExistence type="predicted"/>
<reference evidence="3" key="1">
    <citation type="submission" date="2025-08" db="UniProtKB">
        <authorList>
            <consortium name="RefSeq"/>
        </authorList>
    </citation>
    <scope>IDENTIFICATION</scope>
</reference>
<feature type="region of interest" description="Disordered" evidence="1">
    <location>
        <begin position="101"/>
        <end position="204"/>
    </location>
</feature>
<organism evidence="2 3">
    <name type="scientific">Parambassis ranga</name>
    <name type="common">Indian glassy fish</name>
    <dbReference type="NCBI Taxonomy" id="210632"/>
    <lineage>
        <taxon>Eukaryota</taxon>
        <taxon>Metazoa</taxon>
        <taxon>Chordata</taxon>
        <taxon>Craniata</taxon>
        <taxon>Vertebrata</taxon>
        <taxon>Euteleostomi</taxon>
        <taxon>Actinopterygii</taxon>
        <taxon>Neopterygii</taxon>
        <taxon>Teleostei</taxon>
        <taxon>Neoteleostei</taxon>
        <taxon>Acanthomorphata</taxon>
        <taxon>Ovalentaria</taxon>
        <taxon>Ambassidae</taxon>
        <taxon>Parambassis</taxon>
    </lineage>
</organism>
<dbReference type="Proteomes" id="UP000515145">
    <property type="component" value="Chromosome 13"/>
</dbReference>